<accession>A0A913YUN5</accession>
<name>A0A913YUN5_EXADI</name>
<feature type="region of interest" description="Disordered" evidence="1">
    <location>
        <begin position="1"/>
        <end position="104"/>
    </location>
</feature>
<evidence type="ECO:0000313" key="3">
    <source>
        <dbReference type="EnsemblMetazoa" id="XP_028518242.1"/>
    </source>
</evidence>
<feature type="compositionally biased region" description="Basic and acidic residues" evidence="1">
    <location>
        <begin position="1"/>
        <end position="28"/>
    </location>
</feature>
<sequence length="344" mass="40017">SKKTPGEKPDISKRKDSTSDENKKKLDSEAVSEENEEEQKRKKEEAERRRQEKLEKRKKEKELEKQREKERLEREKQREKEKLEREKQKEKERQEKERQKEKEKIEWQKHRERLRNPSIFDTLELYDQDLKLSLTVEAPDITRCINTLGKISDMPITPEVMKKSPAIIQTIKKIRNYKLSSKVRERATELYNKLKSLFLVTGTDTPITATPATPTTATTLTTAHDTPVRPALSMPTPLTTTQLPFTPVEVKPKLKPLPKLDMPSPNKIVNQAAVKTERDIRPQSTEEQSNKELTFDKENSTLDQKTQNGENRTDSTQDKNLDFPMQDDQADILTPCDMEISSPI</sequence>
<dbReference type="InterPro" id="IPR035441">
    <property type="entry name" value="TFIIS/LEDGF_dom_sf"/>
</dbReference>
<feature type="compositionally biased region" description="Polar residues" evidence="1">
    <location>
        <begin position="301"/>
        <end position="310"/>
    </location>
</feature>
<dbReference type="KEGG" id="epa:110249896"/>
<dbReference type="GeneID" id="110249896"/>
<evidence type="ECO:0000256" key="1">
    <source>
        <dbReference type="SAM" id="MobiDB-lite"/>
    </source>
</evidence>
<feature type="compositionally biased region" description="Basic and acidic residues" evidence="1">
    <location>
        <begin position="288"/>
        <end position="300"/>
    </location>
</feature>
<reference evidence="3" key="1">
    <citation type="submission" date="2022-11" db="UniProtKB">
        <authorList>
            <consortium name="EnsemblMetazoa"/>
        </authorList>
    </citation>
    <scope>IDENTIFICATION</scope>
</reference>
<dbReference type="RefSeq" id="XP_028518242.1">
    <property type="nucleotide sequence ID" value="XM_028662441.1"/>
</dbReference>
<evidence type="ECO:0000313" key="4">
    <source>
        <dbReference type="Proteomes" id="UP000887567"/>
    </source>
</evidence>
<feature type="compositionally biased region" description="Basic and acidic residues" evidence="1">
    <location>
        <begin position="311"/>
        <end position="321"/>
    </location>
</feature>
<feature type="domain" description="Lens epithelium-derived growth factor integrase-binding" evidence="2">
    <location>
        <begin position="126"/>
        <end position="205"/>
    </location>
</feature>
<dbReference type="Pfam" id="PF11467">
    <property type="entry name" value="LEDGF"/>
    <property type="match status" value="1"/>
</dbReference>
<dbReference type="InterPro" id="IPR021567">
    <property type="entry name" value="LEDGF_IBD"/>
</dbReference>
<keyword evidence="4" id="KW-1185">Reference proteome</keyword>
<evidence type="ECO:0000259" key="2">
    <source>
        <dbReference type="Pfam" id="PF11467"/>
    </source>
</evidence>
<dbReference type="Gene3D" id="1.20.930.10">
    <property type="entry name" value="Conserved domain common to transcription factors TFIIS, elongin A, CRSP70"/>
    <property type="match status" value="1"/>
</dbReference>
<dbReference type="SUPFAM" id="SSF140576">
    <property type="entry name" value="HIV integrase-binding domain"/>
    <property type="match status" value="1"/>
</dbReference>
<dbReference type="InterPro" id="IPR036218">
    <property type="entry name" value="HIVI-bd_sf"/>
</dbReference>
<proteinExistence type="predicted"/>
<dbReference type="OrthoDB" id="62853at2759"/>
<dbReference type="AlphaFoldDB" id="A0A913YUN5"/>
<protein>
    <recommendedName>
        <fullName evidence="2">Lens epithelium-derived growth factor integrase-binding domain-containing protein</fullName>
    </recommendedName>
</protein>
<organism evidence="3 4">
    <name type="scientific">Exaiptasia diaphana</name>
    <name type="common">Tropical sea anemone</name>
    <name type="synonym">Aiptasia pulchella</name>
    <dbReference type="NCBI Taxonomy" id="2652724"/>
    <lineage>
        <taxon>Eukaryota</taxon>
        <taxon>Metazoa</taxon>
        <taxon>Cnidaria</taxon>
        <taxon>Anthozoa</taxon>
        <taxon>Hexacorallia</taxon>
        <taxon>Actiniaria</taxon>
        <taxon>Aiptasiidae</taxon>
        <taxon>Exaiptasia</taxon>
    </lineage>
</organism>
<feature type="region of interest" description="Disordered" evidence="1">
    <location>
        <begin position="275"/>
        <end position="344"/>
    </location>
</feature>
<feature type="compositionally biased region" description="Basic and acidic residues" evidence="1">
    <location>
        <begin position="38"/>
        <end position="104"/>
    </location>
</feature>
<dbReference type="Proteomes" id="UP000887567">
    <property type="component" value="Unplaced"/>
</dbReference>
<dbReference type="EnsemblMetazoa" id="XM_028662441.1">
    <property type="protein sequence ID" value="XP_028518242.1"/>
    <property type="gene ID" value="LOC110249896"/>
</dbReference>